<dbReference type="GO" id="GO:0070831">
    <property type="term" value="P:basement membrane assembly"/>
    <property type="evidence" value="ECO:0007669"/>
    <property type="project" value="TreeGrafter"/>
</dbReference>
<evidence type="ECO:0000256" key="7">
    <source>
        <dbReference type="ARBA" id="ARBA00022889"/>
    </source>
</evidence>
<feature type="disulfide bond" evidence="12">
    <location>
        <begin position="1056"/>
        <end position="1068"/>
    </location>
</feature>
<feature type="domain" description="Laminin EGF-like" evidence="15">
    <location>
        <begin position="750"/>
        <end position="795"/>
    </location>
</feature>
<proteinExistence type="predicted"/>
<evidence type="ECO:0000256" key="2">
    <source>
        <dbReference type="ARBA" id="ARBA00022525"/>
    </source>
</evidence>
<reference evidence="18" key="1">
    <citation type="submission" date="2025-08" db="UniProtKB">
        <authorList>
            <consortium name="Ensembl"/>
        </authorList>
    </citation>
    <scope>IDENTIFICATION</scope>
</reference>
<dbReference type="FunFam" id="2.170.300.10:FF:000001">
    <property type="entry name" value="Laminin subunit beta-1"/>
    <property type="match status" value="1"/>
</dbReference>
<evidence type="ECO:0000256" key="8">
    <source>
        <dbReference type="ARBA" id="ARBA00023054"/>
    </source>
</evidence>
<keyword evidence="19" id="KW-1185">Reference proteome</keyword>
<feature type="disulfide bond" evidence="12">
    <location>
        <begin position="468"/>
        <end position="477"/>
    </location>
</feature>
<keyword evidence="6" id="KW-0084">Basement membrane</keyword>
<dbReference type="InterPro" id="IPR002049">
    <property type="entry name" value="LE_dom"/>
</dbReference>
<dbReference type="PROSITE" id="PS01248">
    <property type="entry name" value="EGF_LAM_1"/>
    <property type="match status" value="6"/>
</dbReference>
<feature type="disulfide bond" evidence="12">
    <location>
        <begin position="750"/>
        <end position="762"/>
    </location>
</feature>
<evidence type="ECO:0000259" key="16">
    <source>
        <dbReference type="PROSITE" id="PS51116"/>
    </source>
</evidence>
<feature type="disulfide bond" evidence="12">
    <location>
        <begin position="815"/>
        <end position="824"/>
    </location>
</feature>
<dbReference type="SMART" id="SM00180">
    <property type="entry name" value="EGF_Lam"/>
    <property type="match status" value="13"/>
</dbReference>
<dbReference type="PANTHER" id="PTHR10574">
    <property type="entry name" value="NETRIN/LAMININ-RELATED"/>
    <property type="match status" value="1"/>
</dbReference>
<evidence type="ECO:0000259" key="17">
    <source>
        <dbReference type="PROSITE" id="PS51117"/>
    </source>
</evidence>
<feature type="domain" description="Laminin EGF-like" evidence="15">
    <location>
        <begin position="386"/>
        <end position="444"/>
    </location>
</feature>
<feature type="region of interest" description="Disordered" evidence="14">
    <location>
        <begin position="1299"/>
        <end position="1318"/>
    </location>
</feature>
<dbReference type="InterPro" id="IPR056863">
    <property type="entry name" value="LMN_ATRN_NET-like_EGF"/>
</dbReference>
<feature type="disulfide bond" evidence="12">
    <location>
        <begin position="1029"/>
        <end position="1038"/>
    </location>
</feature>
<evidence type="ECO:0000313" key="18">
    <source>
        <dbReference type="Ensembl" id="ENSSLUP00000049251.1"/>
    </source>
</evidence>
<feature type="disulfide bond" evidence="12">
    <location>
        <begin position="771"/>
        <end position="780"/>
    </location>
</feature>
<feature type="domain" description="Laminin EGF-like" evidence="15">
    <location>
        <begin position="1056"/>
        <end position="1102"/>
    </location>
</feature>
<evidence type="ECO:0000256" key="5">
    <source>
        <dbReference type="ARBA" id="ARBA00022737"/>
    </source>
</evidence>
<dbReference type="Gene3D" id="2.60.120.260">
    <property type="entry name" value="Galactose-binding domain-like"/>
    <property type="match status" value="1"/>
</dbReference>
<dbReference type="InterPro" id="IPR013015">
    <property type="entry name" value="Laminin_IV_B"/>
</dbReference>
<dbReference type="FunFam" id="2.170.300.10:FF:000004">
    <property type="entry name" value="Laminin subunit beta 1"/>
    <property type="match status" value="1"/>
</dbReference>
<feature type="domain" description="Laminin IV type B" evidence="16">
    <location>
        <begin position="536"/>
        <end position="781"/>
    </location>
</feature>
<feature type="disulfide bond" evidence="12">
    <location>
        <begin position="752"/>
        <end position="769"/>
    </location>
</feature>
<dbReference type="Proteomes" id="UP000694568">
    <property type="component" value="Unplaced"/>
</dbReference>
<evidence type="ECO:0000256" key="6">
    <source>
        <dbReference type="ARBA" id="ARBA00022869"/>
    </source>
</evidence>
<dbReference type="FunFam" id="2.10.25.10:FF:000135">
    <property type="entry name" value="Laminin subunit beta 4"/>
    <property type="match status" value="2"/>
</dbReference>
<dbReference type="Gene3D" id="2.10.25.10">
    <property type="entry name" value="Laminin"/>
    <property type="match status" value="9"/>
</dbReference>
<keyword evidence="3" id="KW-0272">Extracellular matrix</keyword>
<dbReference type="GO" id="GO:0009888">
    <property type="term" value="P:tissue development"/>
    <property type="evidence" value="ECO:0007669"/>
    <property type="project" value="TreeGrafter"/>
</dbReference>
<dbReference type="FunFam" id="2.10.25.10:FF:000138">
    <property type="entry name" value="Laminin subunit beta 1"/>
    <property type="match status" value="1"/>
</dbReference>
<dbReference type="Gene3D" id="2.170.300.10">
    <property type="entry name" value="Tie2 ligand-binding domain superfamily"/>
    <property type="match status" value="2"/>
</dbReference>
<feature type="disulfide bond" evidence="12">
    <location>
        <begin position="428"/>
        <end position="442"/>
    </location>
</feature>
<dbReference type="SMART" id="SM00181">
    <property type="entry name" value="EGF"/>
    <property type="match status" value="7"/>
</dbReference>
<feature type="disulfide bond" evidence="12">
    <location>
        <begin position="1058"/>
        <end position="1075"/>
    </location>
</feature>
<evidence type="ECO:0000256" key="11">
    <source>
        <dbReference type="ARBA" id="ARBA00023292"/>
    </source>
</evidence>
<dbReference type="InterPro" id="IPR000742">
    <property type="entry name" value="EGF"/>
</dbReference>
<keyword evidence="7" id="KW-0130">Cell adhesion</keyword>
<dbReference type="GO" id="GO:0009887">
    <property type="term" value="P:animal organ morphogenesis"/>
    <property type="evidence" value="ECO:0007669"/>
    <property type="project" value="TreeGrafter"/>
</dbReference>
<keyword evidence="9 12" id="KW-1015">Disulfide bond</keyword>
<comment type="subcellular location">
    <subcellularLocation>
        <location evidence="1">Secreted</location>
        <location evidence="1">Extracellular space</location>
        <location evidence="1">Extracellular matrix</location>
        <location evidence="1">Basement membrane</location>
    </subcellularLocation>
</comment>
<dbReference type="PROSITE" id="PS51116">
    <property type="entry name" value="LAMININ_IVB"/>
    <property type="match status" value="1"/>
</dbReference>
<feature type="domain" description="Laminin N-terminal" evidence="17">
    <location>
        <begin position="18"/>
        <end position="258"/>
    </location>
</feature>
<evidence type="ECO:0000256" key="1">
    <source>
        <dbReference type="ARBA" id="ARBA00004302"/>
    </source>
</evidence>
<dbReference type="Pfam" id="PF21199">
    <property type="entry name" value="LAMININ_IV_B"/>
    <property type="match status" value="1"/>
</dbReference>
<gene>
    <name evidence="18" type="primary">lamb1a</name>
</gene>
<evidence type="ECO:0000256" key="12">
    <source>
        <dbReference type="PROSITE-ProRule" id="PRU00460"/>
    </source>
</evidence>
<dbReference type="FunFam" id="2.10.25.10:FF:000065">
    <property type="entry name" value="Laminin subunit beta 1"/>
    <property type="match status" value="1"/>
</dbReference>
<evidence type="ECO:0000256" key="13">
    <source>
        <dbReference type="SAM" id="Coils"/>
    </source>
</evidence>
<dbReference type="SMART" id="SM00136">
    <property type="entry name" value="LamNT"/>
    <property type="match status" value="1"/>
</dbReference>
<dbReference type="FunFam" id="2.10.25.10:FF:000101">
    <property type="entry name" value="Laminin subunit beta 1"/>
    <property type="match status" value="1"/>
</dbReference>
<name>A0A8D0A5P4_SANLU</name>
<keyword evidence="10" id="KW-0325">Glycoprotein</keyword>
<dbReference type="FunFam" id="2.10.25.10:FF:000280">
    <property type="entry name" value="Laminin subunit beta 4"/>
    <property type="match status" value="1"/>
</dbReference>
<reference evidence="18" key="2">
    <citation type="submission" date="2025-09" db="UniProtKB">
        <authorList>
            <consortium name="Ensembl"/>
        </authorList>
    </citation>
    <scope>IDENTIFICATION</scope>
</reference>
<dbReference type="PROSITE" id="PS50027">
    <property type="entry name" value="EGF_LAM_2"/>
    <property type="match status" value="9"/>
</dbReference>
<evidence type="ECO:0000259" key="15">
    <source>
        <dbReference type="PROSITE" id="PS50027"/>
    </source>
</evidence>
<feature type="compositionally biased region" description="Low complexity" evidence="14">
    <location>
        <begin position="1306"/>
        <end position="1318"/>
    </location>
</feature>
<dbReference type="InterPro" id="IPR008211">
    <property type="entry name" value="Laminin_N"/>
</dbReference>
<feature type="domain" description="Laminin EGF-like" evidence="15">
    <location>
        <begin position="259"/>
        <end position="322"/>
    </location>
</feature>
<evidence type="ECO:0000256" key="4">
    <source>
        <dbReference type="ARBA" id="ARBA00022729"/>
    </source>
</evidence>
<evidence type="ECO:0000256" key="9">
    <source>
        <dbReference type="ARBA" id="ARBA00023157"/>
    </source>
</evidence>
<dbReference type="Pfam" id="PF00053">
    <property type="entry name" value="EGF_laminin"/>
    <property type="match status" value="11"/>
</dbReference>
<feature type="disulfide bond" evidence="12">
    <location>
        <begin position="704"/>
        <end position="721"/>
    </location>
</feature>
<feature type="disulfide bond" evidence="12">
    <location>
        <begin position="416"/>
        <end position="425"/>
    </location>
</feature>
<dbReference type="InterPro" id="IPR056558">
    <property type="entry name" value="LAMB1-4_helical"/>
</dbReference>
<dbReference type="FunFam" id="2.60.120.260:FF:000010">
    <property type="entry name" value="Laminin subunit beta 1"/>
    <property type="match status" value="1"/>
</dbReference>
<keyword evidence="4" id="KW-0732">Signal</keyword>
<dbReference type="InterPro" id="IPR050440">
    <property type="entry name" value="Laminin/Netrin_ECM"/>
</dbReference>
<evidence type="ECO:0000256" key="14">
    <source>
        <dbReference type="SAM" id="MobiDB-lite"/>
    </source>
</evidence>
<keyword evidence="8 13" id="KW-0175">Coiled coil</keyword>
<dbReference type="CDD" id="cd00055">
    <property type="entry name" value="EGF_Lam"/>
    <property type="match status" value="13"/>
</dbReference>
<feature type="disulfide bond" evidence="12">
    <location>
        <begin position="288"/>
        <end position="297"/>
    </location>
</feature>
<dbReference type="Pfam" id="PF24973">
    <property type="entry name" value="EGF_LMN_ATRN"/>
    <property type="match status" value="2"/>
</dbReference>
<comment type="caution">
    <text evidence="12">Lacks conserved residue(s) required for the propagation of feature annotation.</text>
</comment>
<dbReference type="Ensembl" id="ENSSLUT00000050720.1">
    <property type="protein sequence ID" value="ENSSLUP00000049251.1"/>
    <property type="gene ID" value="ENSSLUG00000021233.1"/>
</dbReference>
<dbReference type="GO" id="GO:0016477">
    <property type="term" value="P:cell migration"/>
    <property type="evidence" value="ECO:0007669"/>
    <property type="project" value="TreeGrafter"/>
</dbReference>
<dbReference type="PROSITE" id="PS51117">
    <property type="entry name" value="LAMININ_NTER"/>
    <property type="match status" value="1"/>
</dbReference>
<dbReference type="GO" id="GO:0034446">
    <property type="term" value="P:substrate adhesion-dependent cell spreading"/>
    <property type="evidence" value="ECO:0007669"/>
    <property type="project" value="TreeGrafter"/>
</dbReference>
<dbReference type="FunFam" id="2.10.25.10:FF:000011">
    <property type="entry name" value="Cadherin EGF LAG seven-pass G-type receptor"/>
    <property type="match status" value="2"/>
</dbReference>
<dbReference type="GO" id="GO:0043256">
    <property type="term" value="C:laminin complex"/>
    <property type="evidence" value="ECO:0007669"/>
    <property type="project" value="TreeGrafter"/>
</dbReference>
<organism evidence="18 19">
    <name type="scientific">Sander lucioperca</name>
    <name type="common">Pike-perch</name>
    <name type="synonym">Perca lucioperca</name>
    <dbReference type="NCBI Taxonomy" id="283035"/>
    <lineage>
        <taxon>Eukaryota</taxon>
        <taxon>Metazoa</taxon>
        <taxon>Chordata</taxon>
        <taxon>Craniata</taxon>
        <taxon>Vertebrata</taxon>
        <taxon>Euteleostomi</taxon>
        <taxon>Actinopterygii</taxon>
        <taxon>Neopterygii</taxon>
        <taxon>Teleostei</taxon>
        <taxon>Neoteleostei</taxon>
        <taxon>Acanthomorphata</taxon>
        <taxon>Eupercaria</taxon>
        <taxon>Perciformes</taxon>
        <taxon>Percoidei</taxon>
        <taxon>Percidae</taxon>
        <taxon>Luciopercinae</taxon>
        <taxon>Sander</taxon>
    </lineage>
</organism>
<dbReference type="PRINTS" id="PR00011">
    <property type="entry name" value="EGFLAMININ"/>
</dbReference>
<protein>
    <submittedName>
        <fullName evidence="18">Laminin, beta 1a</fullName>
    </submittedName>
</protein>
<feature type="disulfide bond" evidence="12">
    <location>
        <begin position="986"/>
        <end position="995"/>
    </location>
</feature>
<evidence type="ECO:0000313" key="19">
    <source>
        <dbReference type="Proteomes" id="UP000694568"/>
    </source>
</evidence>
<dbReference type="Pfam" id="PF00055">
    <property type="entry name" value="Laminin_N"/>
    <property type="match status" value="1"/>
</dbReference>
<feature type="coiled-coil region" evidence="13">
    <location>
        <begin position="1351"/>
        <end position="1420"/>
    </location>
</feature>
<dbReference type="PANTHER" id="PTHR10574:SF233">
    <property type="entry name" value="LAMININ SUBUNIT BETA-1"/>
    <property type="match status" value="1"/>
</dbReference>
<accession>A0A8D0A5P4</accession>
<dbReference type="Pfam" id="PF23219">
    <property type="entry name" value="LAMB1"/>
    <property type="match status" value="1"/>
</dbReference>
<feature type="disulfide bond" evidence="12">
    <location>
        <begin position="702"/>
        <end position="714"/>
    </location>
</feature>
<feature type="domain" description="Laminin EGF-like" evidence="15">
    <location>
        <begin position="957"/>
        <end position="1013"/>
    </location>
</feature>
<feature type="domain" description="Laminin EGF-like" evidence="15">
    <location>
        <begin position="702"/>
        <end position="749"/>
    </location>
</feature>
<dbReference type="CDD" id="cd22300">
    <property type="entry name" value="cc_LAMB1_C"/>
    <property type="match status" value="1"/>
</dbReference>
<feature type="disulfide bond" evidence="12">
    <location>
        <begin position="480"/>
        <end position="494"/>
    </location>
</feature>
<keyword evidence="11 12" id="KW-0424">Laminin EGF-like domain</keyword>
<feature type="disulfide bond" evidence="12">
    <location>
        <begin position="723"/>
        <end position="732"/>
    </location>
</feature>
<sequence length="1592" mass="174796">QPCRCAQEAPRGAGDVCTEGSCYPATGDLLIGRAHQLSSTSTCGLNRPEPFCIVSHLQEEKKCFLCDSATLYDQLSEQTSGHRIENVVTTFAPNRLKTWWQSENGVENVTVQLKLEAEFHFTHLIMTFKTFRPAAMVIERSADFGKTWKVYRYFAYDCETSFPTVSHGPMQKVDDVICDSRYSDIEPSTEGEVIFRVLDPAFRIDDPYSPRIQNMLKITDLRVKFTKLHTLGDNLLDSRVEIKEKYYYAVFDMVVRGNCFCYGHASECAPVQGTGQAAEGMVHGHCMCNHNTKGLNCEQCQDFYHDLPWRPAEGRNTNACKKCNCNQHSDSCHFDMAMFVASGNVSGGVCDDCQHNTAGPNCQQCQPFFYQHPERDVRDPNICQLCNCDPLGSLNGGICDGLTDVRAGLIAGQCRCKVNVEGEHCERCKLAHYGLSDTPEGCMACSCSPVGTLPGGNPCDSETGSCFCKRLVTGRDCDQCVAEHWGLSNDMDGCRPCDCDLGGAINNQCDQVSGQCVCRDHMFGRRCDQVQSGFYFIALDHYTYEAEDAKFGPVMTVVPRPHPLDRSPTWTGIGLVNVPEGAFLEFSVDNIPHSMEYDIIIRYEPQLPDQWEEVLMTVMRPGPIRADSRCVNTVPDDDHQMISLHPGSRYVALPRPVCFESGLNYTVRLSLPLYSAVSDVQSPYTLIDSVRKRSGNKATTKCQCDPQGSLSTVCDPSGGQCRCRPNVVGRNCDRCSPDTFQFGPNGCRACACDPQGSQSSFCDQLSGQCVCVSGAYGRQCERCLPGHWGFPTCRPCSCNGHADDCQADTGRCFNCRDHSTGHTCDRCLDGYYGDPVLGSGDHCRPCMCPDGPGSLRQFAGSCYRGDDSQQAVCVCNTGFRGARCDECSPGYYGNPGEVGGQCQPCQCNNNIDMLDPESCDAQTGECLRCLYHSEGAACQSCKLGYYGNALLQDCSKCVCNRLGSEPSSCPPSGDCDCDRRSGQCRCLPNVTGQHCDRCAADTWNMASGHGCQACDCDAKHSYETGQCSCQPGFGGRTCSECRELFWGDPEVKCHACDCDPRGTAAPQCNHGSGHCVCVDGVSGPRCDVCARGFSGTFPDCQRCHQCFSEWDTVIGQLSNQTHRLVNKVNAIRASGVSGPYRKSIDNEINSVCSPSDLMGALSQTLNHTEQTLVRLQEEDSAAGNKLDSVTADAQKLERTVLELLDQVHFLYLTCTSCVLPGATDSVTKYFLQSQASEARANASTIEAGSAVETSGALRQLTEDKLNRTREEFLRRHTEHAQKLDDLAGELQTLDQSEISHKTCGRPSSDQDSCSSSPCGGLGCMDSEGKTRCGGKGCDGVVTKADSVWRQARDSEQEIISAMEEVEKLSKMVSEAKLKADEAKLSAQDVLMKSNRTKQKVQQSNEELRGLIRQIRDFLTEDAADLESIELVANEVLAMQMPSTPAQLQNLTEEIRQKLGELGHVENILQQSAADIQRAQNLLDQARTARYVTPDLDLELKDKYTTAEKLIGQKAGGVAEAKKRAESLQQEAKQLLLKASDKLQLLKDLEKSYEDNQRTLDLKAEQLVQLEAAVKKLLQDISNQVSVYSTCLF</sequence>
<dbReference type="GO" id="GO:0007411">
    <property type="term" value="P:axon guidance"/>
    <property type="evidence" value="ECO:0007669"/>
    <property type="project" value="TreeGrafter"/>
</dbReference>
<feature type="coiled-coil region" evidence="13">
    <location>
        <begin position="1158"/>
        <end position="1206"/>
    </location>
</feature>
<feature type="domain" description="Laminin EGF-like" evidence="15">
    <location>
        <begin position="796"/>
        <end position="845"/>
    </location>
</feature>
<evidence type="ECO:0000256" key="3">
    <source>
        <dbReference type="ARBA" id="ARBA00022530"/>
    </source>
</evidence>
<feature type="domain" description="Laminin EGF-like" evidence="15">
    <location>
        <begin position="1014"/>
        <end position="1055"/>
    </location>
</feature>
<keyword evidence="5" id="KW-0677">Repeat</keyword>
<keyword evidence="2" id="KW-0964">Secreted</keyword>
<feature type="disulfide bond" evidence="12">
    <location>
        <begin position="1077"/>
        <end position="1086"/>
    </location>
</feature>
<evidence type="ECO:0000256" key="10">
    <source>
        <dbReference type="ARBA" id="ARBA00023180"/>
    </source>
</evidence>
<dbReference type="GeneTree" id="ENSGT00940000156003"/>
<dbReference type="FunFam" id="2.10.25.10:FF:000130">
    <property type="entry name" value="Laminin subunit beta 1"/>
    <property type="match status" value="1"/>
</dbReference>
<dbReference type="SUPFAM" id="SSF57196">
    <property type="entry name" value="EGF/Laminin"/>
    <property type="match status" value="10"/>
</dbReference>
<feature type="domain" description="Laminin EGF-like" evidence="15">
    <location>
        <begin position="445"/>
        <end position="496"/>
    </location>
</feature>
<feature type="coiled-coil region" evidence="13">
    <location>
        <begin position="1517"/>
        <end position="1579"/>
    </location>
</feature>